<dbReference type="Pfam" id="PF11306">
    <property type="entry name" value="DUF3108"/>
    <property type="match status" value="1"/>
</dbReference>
<accession>A0A1A9EXV6</accession>
<dbReference type="Proteomes" id="UP000078070">
    <property type="component" value="Chromosome"/>
</dbReference>
<sequence>MYRRIKQILCCTLLLGSSISAQALSTPTELKPFRALYESHLDVGIELTLEAVRELRQQNDGQWLLTSTADAAIAGIEESSRFTLDNLQVVPQEYQYHHKVFGKRRDATLNFDWPNTRVTNDVDNKPWQMDIPIGTLDKLGYQMQIRLDLPSGKTKLSYPVADGGSLKQYDFEVLGTESVDTPAGTFDAIKVQRDRGEDAKRETYIWFAPELDYMIVKLYQIESDGKKAQLLLKKVESP</sequence>
<keyword evidence="1" id="KW-0732">Signal</keyword>
<keyword evidence="3" id="KW-1185">Reference proteome</keyword>
<evidence type="ECO:0008006" key="4">
    <source>
        <dbReference type="Google" id="ProtNLM"/>
    </source>
</evidence>
<dbReference type="EMBL" id="CP015839">
    <property type="protein sequence ID" value="ANG62570.1"/>
    <property type="molecule type" value="Genomic_DNA"/>
</dbReference>
<feature type="chain" id="PRO_5008386533" description="DUF3108 domain-containing protein" evidence="1">
    <location>
        <begin position="24"/>
        <end position="238"/>
    </location>
</feature>
<dbReference type="STRING" id="1821621.A8C75_08790"/>
<evidence type="ECO:0000313" key="3">
    <source>
        <dbReference type="Proteomes" id="UP000078070"/>
    </source>
</evidence>
<name>A0A1A9EXV6_9GAMM</name>
<dbReference type="Gene3D" id="2.40.360.20">
    <property type="match status" value="1"/>
</dbReference>
<dbReference type="OrthoDB" id="6007799at2"/>
<dbReference type="InterPro" id="IPR021457">
    <property type="entry name" value="DUF3108"/>
</dbReference>
<dbReference type="AlphaFoldDB" id="A0A1A9EXV6"/>
<gene>
    <name evidence="2" type="ORF">A8C75_08790</name>
</gene>
<dbReference type="RefSeq" id="WP_067380868.1">
    <property type="nucleotide sequence ID" value="NZ_CP015839.1"/>
</dbReference>
<reference evidence="2 3" key="2">
    <citation type="journal article" date="2018" name="Int. J. Syst. Evol. Microbiol.">
        <title>Marinobacterium aestuarii sp. nov., a benzene-degrading marine bacterium isolated from estuary sediment.</title>
        <authorList>
            <person name="Bae S.S."/>
            <person name="Jung J."/>
            <person name="Chung D."/>
            <person name="Baek K."/>
        </authorList>
    </citation>
    <scope>NUCLEOTIDE SEQUENCE [LARGE SCALE GENOMIC DNA]</scope>
    <source>
        <strain evidence="2 3">ST58-10</strain>
    </source>
</reference>
<protein>
    <recommendedName>
        <fullName evidence="4">DUF3108 domain-containing protein</fullName>
    </recommendedName>
</protein>
<feature type="signal peptide" evidence="1">
    <location>
        <begin position="1"/>
        <end position="23"/>
    </location>
</feature>
<evidence type="ECO:0000256" key="1">
    <source>
        <dbReference type="SAM" id="SignalP"/>
    </source>
</evidence>
<proteinExistence type="predicted"/>
<organism evidence="2 3">
    <name type="scientific">Marinobacterium aestuarii</name>
    <dbReference type="NCBI Taxonomy" id="1821621"/>
    <lineage>
        <taxon>Bacteria</taxon>
        <taxon>Pseudomonadati</taxon>
        <taxon>Pseudomonadota</taxon>
        <taxon>Gammaproteobacteria</taxon>
        <taxon>Oceanospirillales</taxon>
        <taxon>Oceanospirillaceae</taxon>
        <taxon>Marinobacterium</taxon>
    </lineage>
</organism>
<evidence type="ECO:0000313" key="2">
    <source>
        <dbReference type="EMBL" id="ANG62570.1"/>
    </source>
</evidence>
<reference evidence="3" key="1">
    <citation type="submission" date="2016-05" db="EMBL/GenBank/DDBJ databases">
        <authorList>
            <person name="Baek K."/>
            <person name="Yang S.-J."/>
        </authorList>
    </citation>
    <scope>NUCLEOTIDE SEQUENCE [LARGE SCALE GENOMIC DNA]</scope>
    <source>
        <strain evidence="3">ST58-10</strain>
    </source>
</reference>
<dbReference type="KEGG" id="mars:A8C75_08790"/>